<organism evidence="9 10">
    <name type="scientific">Streptomyces luteireticuli</name>
    <dbReference type="NCBI Taxonomy" id="173858"/>
    <lineage>
        <taxon>Bacteria</taxon>
        <taxon>Bacillati</taxon>
        <taxon>Actinomycetota</taxon>
        <taxon>Actinomycetes</taxon>
        <taxon>Kitasatosporales</taxon>
        <taxon>Streptomycetaceae</taxon>
        <taxon>Streptomyces</taxon>
    </lineage>
</organism>
<evidence type="ECO:0000313" key="9">
    <source>
        <dbReference type="EMBL" id="GAA0437813.1"/>
    </source>
</evidence>
<keyword evidence="4" id="KW-1003">Cell membrane</keyword>
<sequence>MVAVSIGAVDVPLGDVWRIVLNHVTGGGASGDPALDQIVWNFRVPRVVLAALVGAGLAVSGVVLQAVVANPLADPYVIGVSSGASLGAVLVITLAGGALGGLGVSGAAFLGAIAAVVLVFLLGQRRGRLAPTRLVLSGVAVGYVFLAATSYLQLQATPTELRQVVFWLLGSVSGAQWSQLPVVTTVVVAVTAVLSLFGRRLNALLAGDESATALGVDVNRLRAVLLLLAALLTGTVIAVAGGIGFVGLMIPHLVRLTSGADHRRLLPRAALVGAIYLVVVDLLSRTVNSPNELPIGILTALFGAPFFLWLLRRNKSLDTA</sequence>
<dbReference type="CDD" id="cd06550">
    <property type="entry name" value="TM_ABC_iron-siderophores_like"/>
    <property type="match status" value="1"/>
</dbReference>
<dbReference type="Gene3D" id="1.10.3470.10">
    <property type="entry name" value="ABC transporter involved in vitamin B12 uptake, BtuC"/>
    <property type="match status" value="1"/>
</dbReference>
<dbReference type="InterPro" id="IPR037294">
    <property type="entry name" value="ABC_BtuC-like"/>
</dbReference>
<dbReference type="PANTHER" id="PTHR30472:SF67">
    <property type="entry name" value="PERMEASE OF ABC TRANSPORTER-RELATED"/>
    <property type="match status" value="1"/>
</dbReference>
<evidence type="ECO:0000256" key="8">
    <source>
        <dbReference type="SAM" id="Phobius"/>
    </source>
</evidence>
<feature type="transmembrane region" description="Helical" evidence="8">
    <location>
        <begin position="224"/>
        <end position="250"/>
    </location>
</feature>
<comment type="caution">
    <text evidence="9">The sequence shown here is derived from an EMBL/GenBank/DDBJ whole genome shotgun (WGS) entry which is preliminary data.</text>
</comment>
<feature type="transmembrane region" description="Helical" evidence="8">
    <location>
        <begin position="295"/>
        <end position="311"/>
    </location>
</feature>
<protein>
    <submittedName>
        <fullName evidence="9">Iron ABC transporter permease</fullName>
    </submittedName>
</protein>
<evidence type="ECO:0000256" key="3">
    <source>
        <dbReference type="ARBA" id="ARBA00022448"/>
    </source>
</evidence>
<dbReference type="PANTHER" id="PTHR30472">
    <property type="entry name" value="FERRIC ENTEROBACTIN TRANSPORT SYSTEM PERMEASE PROTEIN"/>
    <property type="match status" value="1"/>
</dbReference>
<dbReference type="EMBL" id="BAAABX010000089">
    <property type="protein sequence ID" value="GAA0437813.1"/>
    <property type="molecule type" value="Genomic_DNA"/>
</dbReference>
<evidence type="ECO:0000256" key="7">
    <source>
        <dbReference type="ARBA" id="ARBA00023136"/>
    </source>
</evidence>
<evidence type="ECO:0000256" key="4">
    <source>
        <dbReference type="ARBA" id="ARBA00022475"/>
    </source>
</evidence>
<dbReference type="InterPro" id="IPR000522">
    <property type="entry name" value="ABC_transptr_permease_BtuC"/>
</dbReference>
<feature type="transmembrane region" description="Helical" evidence="8">
    <location>
        <begin position="47"/>
        <end position="69"/>
    </location>
</feature>
<evidence type="ECO:0000256" key="1">
    <source>
        <dbReference type="ARBA" id="ARBA00004651"/>
    </source>
</evidence>
<gene>
    <name evidence="9" type="ORF">GCM10010357_69060</name>
</gene>
<comment type="similarity">
    <text evidence="2">Belongs to the binding-protein-dependent transport system permease family. FecCD subfamily.</text>
</comment>
<feature type="transmembrane region" description="Helical" evidence="8">
    <location>
        <begin position="134"/>
        <end position="154"/>
    </location>
</feature>
<name>A0ABP3J4E5_9ACTN</name>
<keyword evidence="6 8" id="KW-1133">Transmembrane helix</keyword>
<keyword evidence="7 8" id="KW-0472">Membrane</keyword>
<accession>A0ABP3J4E5</accession>
<evidence type="ECO:0000256" key="2">
    <source>
        <dbReference type="ARBA" id="ARBA00007935"/>
    </source>
</evidence>
<feature type="transmembrane region" description="Helical" evidence="8">
    <location>
        <begin position="102"/>
        <end position="122"/>
    </location>
</feature>
<evidence type="ECO:0000256" key="5">
    <source>
        <dbReference type="ARBA" id="ARBA00022692"/>
    </source>
</evidence>
<comment type="subcellular location">
    <subcellularLocation>
        <location evidence="1">Cell membrane</location>
        <topology evidence="1">Multi-pass membrane protein</topology>
    </subcellularLocation>
</comment>
<evidence type="ECO:0000256" key="6">
    <source>
        <dbReference type="ARBA" id="ARBA00022989"/>
    </source>
</evidence>
<dbReference type="Pfam" id="PF01032">
    <property type="entry name" value="FecCD"/>
    <property type="match status" value="1"/>
</dbReference>
<reference evidence="10" key="1">
    <citation type="journal article" date="2019" name="Int. J. Syst. Evol. Microbiol.">
        <title>The Global Catalogue of Microorganisms (GCM) 10K type strain sequencing project: providing services to taxonomists for standard genome sequencing and annotation.</title>
        <authorList>
            <consortium name="The Broad Institute Genomics Platform"/>
            <consortium name="The Broad Institute Genome Sequencing Center for Infectious Disease"/>
            <person name="Wu L."/>
            <person name="Ma J."/>
        </authorList>
    </citation>
    <scope>NUCLEOTIDE SEQUENCE [LARGE SCALE GENOMIC DNA]</scope>
    <source>
        <strain evidence="10">JCM 4788</strain>
    </source>
</reference>
<keyword evidence="5 8" id="KW-0812">Transmembrane</keyword>
<dbReference type="Proteomes" id="UP001500879">
    <property type="component" value="Unassembled WGS sequence"/>
</dbReference>
<feature type="transmembrane region" description="Helical" evidence="8">
    <location>
        <begin position="174"/>
        <end position="197"/>
    </location>
</feature>
<evidence type="ECO:0000313" key="10">
    <source>
        <dbReference type="Proteomes" id="UP001500879"/>
    </source>
</evidence>
<proteinExistence type="inferred from homology"/>
<keyword evidence="10" id="KW-1185">Reference proteome</keyword>
<keyword evidence="3" id="KW-0813">Transport</keyword>
<dbReference type="SUPFAM" id="SSF81345">
    <property type="entry name" value="ABC transporter involved in vitamin B12 uptake, BtuC"/>
    <property type="match status" value="1"/>
</dbReference>